<evidence type="ECO:0000313" key="1">
    <source>
        <dbReference type="EMBL" id="SEW26108.1"/>
    </source>
</evidence>
<organism evidence="1 2">
    <name type="scientific">Chitinophaga arvensicola</name>
    <dbReference type="NCBI Taxonomy" id="29529"/>
    <lineage>
        <taxon>Bacteria</taxon>
        <taxon>Pseudomonadati</taxon>
        <taxon>Bacteroidota</taxon>
        <taxon>Chitinophagia</taxon>
        <taxon>Chitinophagales</taxon>
        <taxon>Chitinophagaceae</taxon>
        <taxon>Chitinophaga</taxon>
    </lineage>
</organism>
<proteinExistence type="predicted"/>
<dbReference type="Proteomes" id="UP000199310">
    <property type="component" value="Unassembled WGS sequence"/>
</dbReference>
<gene>
    <name evidence="1" type="ORF">SAMN04488122_1454</name>
</gene>
<protein>
    <submittedName>
        <fullName evidence="1">Uncharacterized protein</fullName>
    </submittedName>
</protein>
<keyword evidence="2" id="KW-1185">Reference proteome</keyword>
<accession>A0A1I0QGL2</accession>
<dbReference type="AlphaFoldDB" id="A0A1I0QGL2"/>
<sequence>MVHTRAFNQPVNLSQDKTTYSSIQDIDNSYLIGMGYMALNYILDMAYIGRGSTSRPARGHKKTGKRIVRLPVFFYIGR</sequence>
<evidence type="ECO:0000313" key="2">
    <source>
        <dbReference type="Proteomes" id="UP000199310"/>
    </source>
</evidence>
<name>A0A1I0QGL2_9BACT</name>
<reference evidence="2" key="1">
    <citation type="submission" date="2016-10" db="EMBL/GenBank/DDBJ databases">
        <authorList>
            <person name="Varghese N."/>
            <person name="Submissions S."/>
        </authorList>
    </citation>
    <scope>NUCLEOTIDE SEQUENCE [LARGE SCALE GENOMIC DNA]</scope>
    <source>
        <strain evidence="2">DSM 3695</strain>
    </source>
</reference>
<dbReference type="EMBL" id="FOJG01000001">
    <property type="protein sequence ID" value="SEW26108.1"/>
    <property type="molecule type" value="Genomic_DNA"/>
</dbReference>